<evidence type="ECO:0000313" key="2">
    <source>
        <dbReference type="Proteomes" id="UP000237608"/>
    </source>
</evidence>
<sequence length="109" mass="12794">MENGDWSKKEFLAYVLLYAAHCNYFEDSKELNFILSKIDDATFHKIHTDVVMDSEVTKLKKIQQYTFENKLSQTEKETILKDIKQVFFADGTVDLIEKELFATLKKIFS</sequence>
<keyword evidence="2" id="KW-1185">Reference proteome</keyword>
<comment type="caution">
    <text evidence="1">The sequence shown here is derived from an EMBL/GenBank/DDBJ whole genome shotgun (WGS) entry which is preliminary data.</text>
</comment>
<proteinExistence type="predicted"/>
<evidence type="ECO:0008006" key="3">
    <source>
        <dbReference type="Google" id="ProtNLM"/>
    </source>
</evidence>
<dbReference type="Proteomes" id="UP000237608">
    <property type="component" value="Unassembled WGS sequence"/>
</dbReference>
<dbReference type="RefSeq" id="WP_105045551.1">
    <property type="nucleotide sequence ID" value="NZ_CP150662.1"/>
</dbReference>
<gene>
    <name evidence="1" type="ORF">BTO13_03570</name>
</gene>
<dbReference type="SUPFAM" id="SSF158682">
    <property type="entry name" value="TerB-like"/>
    <property type="match status" value="1"/>
</dbReference>
<reference evidence="1 2" key="1">
    <citation type="submission" date="2016-12" db="EMBL/GenBank/DDBJ databases">
        <title>Trade-off between light-utilization and light-protection in marine flavobacteria.</title>
        <authorList>
            <person name="Kumagai Y."/>
            <person name="Yoshizawa S."/>
            <person name="Kogure K."/>
            <person name="Iwasaki W."/>
        </authorList>
    </citation>
    <scope>NUCLEOTIDE SEQUENCE [LARGE SCALE GENOMIC DNA]</scope>
    <source>
        <strain evidence="1 2">KCTC 22729</strain>
    </source>
</reference>
<dbReference type="OrthoDB" id="9770030at2"/>
<dbReference type="EMBL" id="MSCL01000001">
    <property type="protein sequence ID" value="PQJ74403.1"/>
    <property type="molecule type" value="Genomic_DNA"/>
</dbReference>
<protein>
    <recommendedName>
        <fullName evidence="3">Co-chaperone DjlA N-terminal domain-containing protein</fullName>
    </recommendedName>
</protein>
<name>A0A2S7W9X2_9FLAO</name>
<dbReference type="InterPro" id="IPR029024">
    <property type="entry name" value="TerB-like"/>
</dbReference>
<organism evidence="1 2">
    <name type="scientific">Polaribacter gangjinensis</name>
    <dbReference type="NCBI Taxonomy" id="574710"/>
    <lineage>
        <taxon>Bacteria</taxon>
        <taxon>Pseudomonadati</taxon>
        <taxon>Bacteroidota</taxon>
        <taxon>Flavobacteriia</taxon>
        <taxon>Flavobacteriales</taxon>
        <taxon>Flavobacteriaceae</taxon>
    </lineage>
</organism>
<evidence type="ECO:0000313" key="1">
    <source>
        <dbReference type="EMBL" id="PQJ74403.1"/>
    </source>
</evidence>
<dbReference type="AlphaFoldDB" id="A0A2S7W9X2"/>
<accession>A0A2S7W9X2</accession>